<protein>
    <recommendedName>
        <fullName evidence="1">DUF5683 domain-containing protein</fullName>
    </recommendedName>
</protein>
<comment type="caution">
    <text evidence="2">The sequence shown here is derived from an EMBL/GenBank/DDBJ whole genome shotgun (WGS) entry which is preliminary data.</text>
</comment>
<gene>
    <name evidence="2" type="ORF">KC729_17300</name>
</gene>
<reference evidence="2" key="1">
    <citation type="submission" date="2020-04" db="EMBL/GenBank/DDBJ databases">
        <authorList>
            <person name="Zhang T."/>
        </authorList>
    </citation>
    <scope>NUCLEOTIDE SEQUENCE</scope>
    <source>
        <strain evidence="2">HKST-UBA01</strain>
    </source>
</reference>
<evidence type="ECO:0000313" key="3">
    <source>
        <dbReference type="Proteomes" id="UP000697710"/>
    </source>
</evidence>
<dbReference type="Proteomes" id="UP000697710">
    <property type="component" value="Unassembled WGS sequence"/>
</dbReference>
<dbReference type="AlphaFoldDB" id="A0A956RQM8"/>
<accession>A0A956RQM8</accession>
<name>A0A956RQM8_UNCEI</name>
<organism evidence="2 3">
    <name type="scientific">Eiseniibacteriota bacterium</name>
    <dbReference type="NCBI Taxonomy" id="2212470"/>
    <lineage>
        <taxon>Bacteria</taxon>
        <taxon>Candidatus Eiseniibacteriota</taxon>
    </lineage>
</organism>
<reference evidence="2" key="2">
    <citation type="journal article" date="2021" name="Microbiome">
        <title>Successional dynamics and alternative stable states in a saline activated sludge microbial community over 9 years.</title>
        <authorList>
            <person name="Wang Y."/>
            <person name="Ye J."/>
            <person name="Ju F."/>
            <person name="Liu L."/>
            <person name="Boyd J.A."/>
            <person name="Deng Y."/>
            <person name="Parks D.H."/>
            <person name="Jiang X."/>
            <person name="Yin X."/>
            <person name="Woodcroft B.J."/>
            <person name="Tyson G.W."/>
            <person name="Hugenholtz P."/>
            <person name="Polz M.F."/>
            <person name="Zhang T."/>
        </authorList>
    </citation>
    <scope>NUCLEOTIDE SEQUENCE</scope>
    <source>
        <strain evidence="2">HKST-UBA01</strain>
    </source>
</reference>
<evidence type="ECO:0000313" key="2">
    <source>
        <dbReference type="EMBL" id="MCA9729448.1"/>
    </source>
</evidence>
<dbReference type="Pfam" id="PF18935">
    <property type="entry name" value="DUF5683"/>
    <property type="match status" value="1"/>
</dbReference>
<proteinExistence type="predicted"/>
<dbReference type="EMBL" id="JAGQHR010000699">
    <property type="protein sequence ID" value="MCA9729448.1"/>
    <property type="molecule type" value="Genomic_DNA"/>
</dbReference>
<sequence length="120" mass="13653">MFRSVAFPGWGQLANHKYAKSALVFGAEGYLIYRAVHAGVREHDARESAKQESDREDSWLALADKYNGERRDYTWWTVFAVILSMGDAYVDAALGDFEVEFEPEPDGTAVRAGLRFQWDQ</sequence>
<feature type="domain" description="DUF5683" evidence="1">
    <location>
        <begin position="1"/>
        <end position="100"/>
    </location>
</feature>
<dbReference type="InterPro" id="IPR043738">
    <property type="entry name" value="DUF5683"/>
</dbReference>
<evidence type="ECO:0000259" key="1">
    <source>
        <dbReference type="Pfam" id="PF18935"/>
    </source>
</evidence>